<dbReference type="AlphaFoldDB" id="A0A919ERR5"/>
<proteinExistence type="predicted"/>
<dbReference type="EMBL" id="BNBE01000004">
    <property type="protein sequence ID" value="GHG26716.1"/>
    <property type="molecule type" value="Genomic_DNA"/>
</dbReference>
<feature type="compositionally biased region" description="Basic and acidic residues" evidence="1">
    <location>
        <begin position="137"/>
        <end position="149"/>
    </location>
</feature>
<feature type="compositionally biased region" description="Low complexity" evidence="1">
    <location>
        <begin position="163"/>
        <end position="173"/>
    </location>
</feature>
<evidence type="ECO:0000256" key="1">
    <source>
        <dbReference type="SAM" id="MobiDB-lite"/>
    </source>
</evidence>
<reference evidence="3" key="2">
    <citation type="submission" date="2020-09" db="EMBL/GenBank/DDBJ databases">
        <authorList>
            <person name="Sun Q."/>
            <person name="Ohkuma M."/>
        </authorList>
    </citation>
    <scope>NUCLEOTIDE SEQUENCE</scope>
    <source>
        <strain evidence="3">JCM 4122</strain>
    </source>
</reference>
<dbReference type="CDD" id="cd07817">
    <property type="entry name" value="SRPBCC_8"/>
    <property type="match status" value="1"/>
</dbReference>
<dbReference type="InterPro" id="IPR047137">
    <property type="entry name" value="ORF3"/>
</dbReference>
<dbReference type="PANTHER" id="PTHR33824:SF7">
    <property type="entry name" value="POLYKETIDE CYCLASE_DEHYDRASE AND LIPID TRANSPORT SUPERFAMILY PROTEIN"/>
    <property type="match status" value="1"/>
</dbReference>
<dbReference type="SUPFAM" id="SSF55961">
    <property type="entry name" value="Bet v1-like"/>
    <property type="match status" value="1"/>
</dbReference>
<dbReference type="RefSeq" id="WP_229915830.1">
    <property type="nucleotide sequence ID" value="NZ_BNBE01000004.1"/>
</dbReference>
<evidence type="ECO:0000259" key="2">
    <source>
        <dbReference type="Pfam" id="PF03364"/>
    </source>
</evidence>
<reference evidence="3" key="1">
    <citation type="journal article" date="2014" name="Int. J. Syst. Evol. Microbiol.">
        <title>Complete genome sequence of Corynebacterium casei LMG S-19264T (=DSM 44701T), isolated from a smear-ripened cheese.</title>
        <authorList>
            <consortium name="US DOE Joint Genome Institute (JGI-PGF)"/>
            <person name="Walter F."/>
            <person name="Albersmeier A."/>
            <person name="Kalinowski J."/>
            <person name="Ruckert C."/>
        </authorList>
    </citation>
    <scope>NUCLEOTIDE SEQUENCE</scope>
    <source>
        <strain evidence="3">JCM 4122</strain>
    </source>
</reference>
<dbReference type="InterPro" id="IPR005031">
    <property type="entry name" value="COQ10_START"/>
</dbReference>
<sequence>MLHDTVRVNAPLRQVYDQWTRFEEFPRFMHGVVAVERTGARHLHWRTNIAGVRRDFDAEIVDQLPDERIAWRSVGGGVHQRGVVTFTPVDARHTRVRLAMEVEPEGVTERAAAALGIVSARVSGDLQRFKHFVEDRHAATGAERGRIRPSEATGPQPAGGGAPEAPGRGTPPA</sequence>
<evidence type="ECO:0000313" key="4">
    <source>
        <dbReference type="Proteomes" id="UP000632849"/>
    </source>
</evidence>
<dbReference type="Proteomes" id="UP000632849">
    <property type="component" value="Unassembled WGS sequence"/>
</dbReference>
<feature type="domain" description="Coenzyme Q-binding protein COQ10 START" evidence="2">
    <location>
        <begin position="8"/>
        <end position="128"/>
    </location>
</feature>
<dbReference type="InterPro" id="IPR023393">
    <property type="entry name" value="START-like_dom_sf"/>
</dbReference>
<protein>
    <submittedName>
        <fullName evidence="3">Cyclase</fullName>
    </submittedName>
</protein>
<comment type="caution">
    <text evidence="3">The sequence shown here is derived from an EMBL/GenBank/DDBJ whole genome shotgun (WGS) entry which is preliminary data.</text>
</comment>
<dbReference type="Pfam" id="PF03364">
    <property type="entry name" value="Polyketide_cyc"/>
    <property type="match status" value="1"/>
</dbReference>
<evidence type="ECO:0000313" key="3">
    <source>
        <dbReference type="EMBL" id="GHG26716.1"/>
    </source>
</evidence>
<dbReference type="PANTHER" id="PTHR33824">
    <property type="entry name" value="POLYKETIDE CYCLASE/DEHYDRASE AND LIPID TRANSPORT SUPERFAMILY PROTEIN"/>
    <property type="match status" value="1"/>
</dbReference>
<name>A0A919ERR5_STRFL</name>
<accession>A0A919ERR5</accession>
<feature type="region of interest" description="Disordered" evidence="1">
    <location>
        <begin position="137"/>
        <end position="173"/>
    </location>
</feature>
<gene>
    <name evidence="3" type="ORF">GCM10017667_74070</name>
</gene>
<organism evidence="3 4">
    <name type="scientific">Streptomyces filamentosus</name>
    <name type="common">Streptomyces roseosporus</name>
    <dbReference type="NCBI Taxonomy" id="67294"/>
    <lineage>
        <taxon>Bacteria</taxon>
        <taxon>Bacillati</taxon>
        <taxon>Actinomycetota</taxon>
        <taxon>Actinomycetes</taxon>
        <taxon>Kitasatosporales</taxon>
        <taxon>Streptomycetaceae</taxon>
        <taxon>Streptomyces</taxon>
    </lineage>
</organism>
<keyword evidence="4" id="KW-1185">Reference proteome</keyword>
<dbReference type="Gene3D" id="3.30.530.20">
    <property type="match status" value="1"/>
</dbReference>